<dbReference type="InParanoid" id="B4JMC5"/>
<feature type="compositionally biased region" description="Low complexity" evidence="2">
    <location>
        <begin position="307"/>
        <end position="321"/>
    </location>
</feature>
<dbReference type="InterPro" id="IPR036910">
    <property type="entry name" value="HMG_box_dom_sf"/>
</dbReference>
<dbReference type="Proteomes" id="UP000001070">
    <property type="component" value="Unassembled WGS sequence"/>
</dbReference>
<dbReference type="GO" id="GO:0005634">
    <property type="term" value="C:nucleus"/>
    <property type="evidence" value="ECO:0007669"/>
    <property type="project" value="UniProtKB-UniRule"/>
</dbReference>
<dbReference type="InterPro" id="IPR042477">
    <property type="entry name" value="HMGXB4"/>
</dbReference>
<dbReference type="OMA" id="SMGPLLC"/>
<accession>B4JMC5</accession>
<evidence type="ECO:0000313" key="4">
    <source>
        <dbReference type="EMBL" id="EDV91886.1"/>
    </source>
</evidence>
<feature type="compositionally biased region" description="Low complexity" evidence="2">
    <location>
        <begin position="339"/>
        <end position="359"/>
    </location>
</feature>
<proteinExistence type="predicted"/>
<dbReference type="eggNOG" id="ENOG502QSH9">
    <property type="taxonomic scope" value="Eukaryota"/>
</dbReference>
<gene>
    <name evidence="4" type="primary">Dgri\GH24353</name>
    <name evidence="4" type="ORF">Dgri_GH24353</name>
</gene>
<feature type="compositionally biased region" description="Low complexity" evidence="2">
    <location>
        <begin position="50"/>
        <end position="63"/>
    </location>
</feature>
<dbReference type="PANTHER" id="PTHR46584:SF1">
    <property type="entry name" value="HMG DOMAIN-CONTAINING PROTEIN 4"/>
    <property type="match status" value="1"/>
</dbReference>
<evidence type="ECO:0000256" key="2">
    <source>
        <dbReference type="SAM" id="MobiDB-lite"/>
    </source>
</evidence>
<evidence type="ECO:0000259" key="3">
    <source>
        <dbReference type="PROSITE" id="PS50118"/>
    </source>
</evidence>
<keyword evidence="1" id="KW-0539">Nucleus</keyword>
<name>B4JMC5_DROGR</name>
<dbReference type="SUPFAM" id="SSF47095">
    <property type="entry name" value="HMG-box"/>
    <property type="match status" value="1"/>
</dbReference>
<evidence type="ECO:0000256" key="1">
    <source>
        <dbReference type="PROSITE-ProRule" id="PRU00267"/>
    </source>
</evidence>
<feature type="domain" description="HMG box" evidence="3">
    <location>
        <begin position="181"/>
        <end position="246"/>
    </location>
</feature>
<dbReference type="PANTHER" id="PTHR46584">
    <property type="entry name" value="HMG DOMAIN-CONTAINING PROTEIN 4"/>
    <property type="match status" value="1"/>
</dbReference>
<dbReference type="HOGENOM" id="CLU_055700_1_0_1"/>
<sequence>METPTICSPATKDFQVAGISRSGRVRKKSSKLLDFESPDEIEKRTKRPGRPAARYPGRGRPPNALREREQELAMAYELDVDDVIVDDDDDIEDVDNHNITDMEQVDQAPAIGGSADLRGALMNSDDEVDTLVQDLVEGVEAEASSCYTNDSRVRQSLYMREKTSKRKILKDGNKPQRKDKGRARFTAYSLWARDVRKRDFPDLDFANAARRLSELWANVSNKDKNAWRRKAKSQATKARTRERNTPAEMGYTAATTTMTTTTTTMQSMTSNGNAAALDATETTFVNRPTTSRTKKLAADRRQLPVEATSSSAITMTMSPSTWAQSRQKRTSYTRTKAGSQSAAAAATATTSTSNQHTNSRGTNSLLQQQQELDVGKEAQQQSSGIEAIDAAAHLKLLGESLTVIGERLKEHNGHVALSGSLSVLLDSLLCSMGPLLCMTTQIPGLENKKQLSTNLATTLDNIAYVMPGL</sequence>
<feature type="region of interest" description="Disordered" evidence="2">
    <location>
        <begin position="285"/>
        <end position="361"/>
    </location>
</feature>
<protein>
    <submittedName>
        <fullName evidence="4">GH24353</fullName>
    </submittedName>
</protein>
<dbReference type="CDD" id="cd00084">
    <property type="entry name" value="HMG-box_SF"/>
    <property type="match status" value="1"/>
</dbReference>
<dbReference type="AlphaFoldDB" id="B4JMC5"/>
<keyword evidence="1" id="KW-0238">DNA-binding</keyword>
<keyword evidence="5" id="KW-1185">Reference proteome</keyword>
<feature type="DNA-binding region" description="HMG box" evidence="1">
    <location>
        <begin position="181"/>
        <end position="246"/>
    </location>
</feature>
<dbReference type="EMBL" id="CH916371">
    <property type="protein sequence ID" value="EDV91886.1"/>
    <property type="molecule type" value="Genomic_DNA"/>
</dbReference>
<dbReference type="STRING" id="7222.B4JMC5"/>
<organism evidence="5">
    <name type="scientific">Drosophila grimshawi</name>
    <name type="common">Hawaiian fruit fly</name>
    <name type="synonym">Idiomyia grimshawi</name>
    <dbReference type="NCBI Taxonomy" id="7222"/>
    <lineage>
        <taxon>Eukaryota</taxon>
        <taxon>Metazoa</taxon>
        <taxon>Ecdysozoa</taxon>
        <taxon>Arthropoda</taxon>
        <taxon>Hexapoda</taxon>
        <taxon>Insecta</taxon>
        <taxon>Pterygota</taxon>
        <taxon>Neoptera</taxon>
        <taxon>Endopterygota</taxon>
        <taxon>Diptera</taxon>
        <taxon>Brachycera</taxon>
        <taxon>Muscomorpha</taxon>
        <taxon>Ephydroidea</taxon>
        <taxon>Drosophilidae</taxon>
        <taxon>Drosophila</taxon>
        <taxon>Hawaiian Drosophila</taxon>
    </lineage>
</organism>
<dbReference type="GO" id="GO:0003677">
    <property type="term" value="F:DNA binding"/>
    <property type="evidence" value="ECO:0007669"/>
    <property type="project" value="UniProtKB-UniRule"/>
</dbReference>
<feature type="region of interest" description="Disordered" evidence="2">
    <location>
        <begin position="36"/>
        <end position="63"/>
    </location>
</feature>
<evidence type="ECO:0000313" key="5">
    <source>
        <dbReference type="Proteomes" id="UP000001070"/>
    </source>
</evidence>
<dbReference type="Gene3D" id="1.10.30.10">
    <property type="entry name" value="High mobility group box domain"/>
    <property type="match status" value="1"/>
</dbReference>
<dbReference type="PROSITE" id="PS50118">
    <property type="entry name" value="HMG_BOX_2"/>
    <property type="match status" value="1"/>
</dbReference>
<reference evidence="4 5" key="1">
    <citation type="journal article" date="2007" name="Nature">
        <title>Evolution of genes and genomes on the Drosophila phylogeny.</title>
        <authorList>
            <consortium name="Drosophila 12 Genomes Consortium"/>
            <person name="Clark A.G."/>
            <person name="Eisen M.B."/>
            <person name="Smith D.R."/>
            <person name="Bergman C.M."/>
            <person name="Oliver B."/>
            <person name="Markow T.A."/>
            <person name="Kaufman T.C."/>
            <person name="Kellis M."/>
            <person name="Gelbart W."/>
            <person name="Iyer V.N."/>
            <person name="Pollard D.A."/>
            <person name="Sackton T.B."/>
            <person name="Larracuente A.M."/>
            <person name="Singh N.D."/>
            <person name="Abad J.P."/>
            <person name="Abt D.N."/>
            <person name="Adryan B."/>
            <person name="Aguade M."/>
            <person name="Akashi H."/>
            <person name="Anderson W.W."/>
            <person name="Aquadro C.F."/>
            <person name="Ardell D.H."/>
            <person name="Arguello R."/>
            <person name="Artieri C.G."/>
            <person name="Barbash D.A."/>
            <person name="Barker D."/>
            <person name="Barsanti P."/>
            <person name="Batterham P."/>
            <person name="Batzoglou S."/>
            <person name="Begun D."/>
            <person name="Bhutkar A."/>
            <person name="Blanco E."/>
            <person name="Bosak S.A."/>
            <person name="Bradley R.K."/>
            <person name="Brand A.D."/>
            <person name="Brent M.R."/>
            <person name="Brooks A.N."/>
            <person name="Brown R.H."/>
            <person name="Butlin R.K."/>
            <person name="Caggese C."/>
            <person name="Calvi B.R."/>
            <person name="Bernardo de Carvalho A."/>
            <person name="Caspi A."/>
            <person name="Castrezana S."/>
            <person name="Celniker S.E."/>
            <person name="Chang J.L."/>
            <person name="Chapple C."/>
            <person name="Chatterji S."/>
            <person name="Chinwalla A."/>
            <person name="Civetta A."/>
            <person name="Clifton S.W."/>
            <person name="Comeron J.M."/>
            <person name="Costello J.C."/>
            <person name="Coyne J.A."/>
            <person name="Daub J."/>
            <person name="David R.G."/>
            <person name="Delcher A.L."/>
            <person name="Delehaunty K."/>
            <person name="Do C.B."/>
            <person name="Ebling H."/>
            <person name="Edwards K."/>
            <person name="Eickbush T."/>
            <person name="Evans J.D."/>
            <person name="Filipski A."/>
            <person name="Findeiss S."/>
            <person name="Freyhult E."/>
            <person name="Fulton L."/>
            <person name="Fulton R."/>
            <person name="Garcia A.C."/>
            <person name="Gardiner A."/>
            <person name="Garfield D.A."/>
            <person name="Garvin B.E."/>
            <person name="Gibson G."/>
            <person name="Gilbert D."/>
            <person name="Gnerre S."/>
            <person name="Godfrey J."/>
            <person name="Good R."/>
            <person name="Gotea V."/>
            <person name="Gravely B."/>
            <person name="Greenberg A.J."/>
            <person name="Griffiths-Jones S."/>
            <person name="Gross S."/>
            <person name="Guigo R."/>
            <person name="Gustafson E.A."/>
            <person name="Haerty W."/>
            <person name="Hahn M.W."/>
            <person name="Halligan D.L."/>
            <person name="Halpern A.L."/>
            <person name="Halter G.M."/>
            <person name="Han M.V."/>
            <person name="Heger A."/>
            <person name="Hillier L."/>
            <person name="Hinrichs A.S."/>
            <person name="Holmes I."/>
            <person name="Hoskins R.A."/>
            <person name="Hubisz M.J."/>
            <person name="Hultmark D."/>
            <person name="Huntley M.A."/>
            <person name="Jaffe D.B."/>
            <person name="Jagadeeshan S."/>
            <person name="Jeck W.R."/>
            <person name="Johnson J."/>
            <person name="Jones C.D."/>
            <person name="Jordan W.C."/>
            <person name="Karpen G.H."/>
            <person name="Kataoka E."/>
            <person name="Keightley P.D."/>
            <person name="Kheradpour P."/>
            <person name="Kirkness E.F."/>
            <person name="Koerich L.B."/>
            <person name="Kristiansen K."/>
            <person name="Kudrna D."/>
            <person name="Kulathinal R.J."/>
            <person name="Kumar S."/>
            <person name="Kwok R."/>
            <person name="Lander E."/>
            <person name="Langley C.H."/>
            <person name="Lapoint R."/>
            <person name="Lazzaro B.P."/>
            <person name="Lee S.J."/>
            <person name="Levesque L."/>
            <person name="Li R."/>
            <person name="Lin C.F."/>
            <person name="Lin M.F."/>
            <person name="Lindblad-Toh K."/>
            <person name="Llopart A."/>
            <person name="Long M."/>
            <person name="Low L."/>
            <person name="Lozovsky E."/>
            <person name="Lu J."/>
            <person name="Luo M."/>
            <person name="Machado C.A."/>
            <person name="Makalowski W."/>
            <person name="Marzo M."/>
            <person name="Matsuda M."/>
            <person name="Matzkin L."/>
            <person name="McAllister B."/>
            <person name="McBride C.S."/>
            <person name="McKernan B."/>
            <person name="McKernan K."/>
            <person name="Mendez-Lago M."/>
            <person name="Minx P."/>
            <person name="Mollenhauer M.U."/>
            <person name="Montooth K."/>
            <person name="Mount S.M."/>
            <person name="Mu X."/>
            <person name="Myers E."/>
            <person name="Negre B."/>
            <person name="Newfeld S."/>
            <person name="Nielsen R."/>
            <person name="Noor M.A."/>
            <person name="O'Grady P."/>
            <person name="Pachter L."/>
            <person name="Papaceit M."/>
            <person name="Parisi M.J."/>
            <person name="Parisi M."/>
            <person name="Parts L."/>
            <person name="Pedersen J.S."/>
            <person name="Pesole G."/>
            <person name="Phillippy A.M."/>
            <person name="Ponting C.P."/>
            <person name="Pop M."/>
            <person name="Porcelli D."/>
            <person name="Powell J.R."/>
            <person name="Prohaska S."/>
            <person name="Pruitt K."/>
            <person name="Puig M."/>
            <person name="Quesneville H."/>
            <person name="Ram K.R."/>
            <person name="Rand D."/>
            <person name="Rasmussen M.D."/>
            <person name="Reed L.K."/>
            <person name="Reenan R."/>
            <person name="Reily A."/>
            <person name="Remington K.A."/>
            <person name="Rieger T.T."/>
            <person name="Ritchie M.G."/>
            <person name="Robin C."/>
            <person name="Rogers Y.H."/>
            <person name="Rohde C."/>
            <person name="Rozas J."/>
            <person name="Rubenfield M.J."/>
            <person name="Ruiz A."/>
            <person name="Russo S."/>
            <person name="Salzberg S.L."/>
            <person name="Sanchez-Gracia A."/>
            <person name="Saranga D.J."/>
            <person name="Sato H."/>
            <person name="Schaeffer S.W."/>
            <person name="Schatz M.C."/>
            <person name="Schlenke T."/>
            <person name="Schwartz R."/>
            <person name="Segarra C."/>
            <person name="Singh R.S."/>
            <person name="Sirot L."/>
            <person name="Sirota M."/>
            <person name="Sisneros N.B."/>
            <person name="Smith C.D."/>
            <person name="Smith T.F."/>
            <person name="Spieth J."/>
            <person name="Stage D.E."/>
            <person name="Stark A."/>
            <person name="Stephan W."/>
            <person name="Strausberg R.L."/>
            <person name="Strempel S."/>
            <person name="Sturgill D."/>
            <person name="Sutton G."/>
            <person name="Sutton G.G."/>
            <person name="Tao W."/>
            <person name="Teichmann S."/>
            <person name="Tobari Y.N."/>
            <person name="Tomimura Y."/>
            <person name="Tsolas J.M."/>
            <person name="Valente V.L."/>
            <person name="Venter E."/>
            <person name="Venter J.C."/>
            <person name="Vicario S."/>
            <person name="Vieira F.G."/>
            <person name="Vilella A.J."/>
            <person name="Villasante A."/>
            <person name="Walenz B."/>
            <person name="Wang J."/>
            <person name="Wasserman M."/>
            <person name="Watts T."/>
            <person name="Wilson D."/>
            <person name="Wilson R.K."/>
            <person name="Wing R.A."/>
            <person name="Wolfner M.F."/>
            <person name="Wong A."/>
            <person name="Wong G.K."/>
            <person name="Wu C.I."/>
            <person name="Wu G."/>
            <person name="Yamamoto D."/>
            <person name="Yang H.P."/>
            <person name="Yang S.P."/>
            <person name="Yorke J.A."/>
            <person name="Yoshida K."/>
            <person name="Zdobnov E."/>
            <person name="Zhang P."/>
            <person name="Zhang Y."/>
            <person name="Zimin A.V."/>
            <person name="Baldwin J."/>
            <person name="Abdouelleil A."/>
            <person name="Abdulkadir J."/>
            <person name="Abebe A."/>
            <person name="Abera B."/>
            <person name="Abreu J."/>
            <person name="Acer S.C."/>
            <person name="Aftuck L."/>
            <person name="Alexander A."/>
            <person name="An P."/>
            <person name="Anderson E."/>
            <person name="Anderson S."/>
            <person name="Arachi H."/>
            <person name="Azer M."/>
            <person name="Bachantsang P."/>
            <person name="Barry A."/>
            <person name="Bayul T."/>
            <person name="Berlin A."/>
            <person name="Bessette D."/>
            <person name="Bloom T."/>
            <person name="Blye J."/>
            <person name="Boguslavskiy L."/>
            <person name="Bonnet C."/>
            <person name="Boukhgalter B."/>
            <person name="Bourzgui I."/>
            <person name="Brown A."/>
            <person name="Cahill P."/>
            <person name="Channer S."/>
            <person name="Cheshatsang Y."/>
            <person name="Chuda L."/>
            <person name="Citroen M."/>
            <person name="Collymore A."/>
            <person name="Cooke P."/>
            <person name="Costello M."/>
            <person name="D'Aco K."/>
            <person name="Daza R."/>
            <person name="De Haan G."/>
            <person name="DeGray S."/>
            <person name="DeMaso C."/>
            <person name="Dhargay N."/>
            <person name="Dooley K."/>
            <person name="Dooley E."/>
            <person name="Doricent M."/>
            <person name="Dorje P."/>
            <person name="Dorjee K."/>
            <person name="Dupes A."/>
            <person name="Elong R."/>
            <person name="Falk J."/>
            <person name="Farina A."/>
            <person name="Faro S."/>
            <person name="Ferguson D."/>
            <person name="Fisher S."/>
            <person name="Foley C.D."/>
            <person name="Franke A."/>
            <person name="Friedrich D."/>
            <person name="Gadbois L."/>
            <person name="Gearin G."/>
            <person name="Gearin C.R."/>
            <person name="Giannoukos G."/>
            <person name="Goode T."/>
            <person name="Graham J."/>
            <person name="Grandbois E."/>
            <person name="Grewal S."/>
            <person name="Gyaltsen K."/>
            <person name="Hafez N."/>
            <person name="Hagos B."/>
            <person name="Hall J."/>
            <person name="Henson C."/>
            <person name="Hollinger A."/>
            <person name="Honan T."/>
            <person name="Huard M.D."/>
            <person name="Hughes L."/>
            <person name="Hurhula B."/>
            <person name="Husby M.E."/>
            <person name="Kamat A."/>
            <person name="Kanga B."/>
            <person name="Kashin S."/>
            <person name="Khazanovich D."/>
            <person name="Kisner P."/>
            <person name="Lance K."/>
            <person name="Lara M."/>
            <person name="Lee W."/>
            <person name="Lennon N."/>
            <person name="Letendre F."/>
            <person name="LeVine R."/>
            <person name="Lipovsky A."/>
            <person name="Liu X."/>
            <person name="Liu J."/>
            <person name="Liu S."/>
            <person name="Lokyitsang T."/>
            <person name="Lokyitsang Y."/>
            <person name="Lubonja R."/>
            <person name="Lui A."/>
            <person name="MacDonald P."/>
            <person name="Magnisalis V."/>
            <person name="Maru K."/>
            <person name="Matthews C."/>
            <person name="McCusker W."/>
            <person name="McDonough S."/>
            <person name="Mehta T."/>
            <person name="Meldrim J."/>
            <person name="Meneus L."/>
            <person name="Mihai O."/>
            <person name="Mihalev A."/>
            <person name="Mihova T."/>
            <person name="Mittelman R."/>
            <person name="Mlenga V."/>
            <person name="Montmayeur A."/>
            <person name="Mulrain L."/>
            <person name="Navidi A."/>
            <person name="Naylor J."/>
            <person name="Negash T."/>
            <person name="Nguyen T."/>
            <person name="Nguyen N."/>
            <person name="Nicol R."/>
            <person name="Norbu C."/>
            <person name="Norbu N."/>
            <person name="Novod N."/>
            <person name="O'Neill B."/>
            <person name="Osman S."/>
            <person name="Markiewicz E."/>
            <person name="Oyono O.L."/>
            <person name="Patti C."/>
            <person name="Phunkhang P."/>
            <person name="Pierre F."/>
            <person name="Priest M."/>
            <person name="Raghuraman S."/>
            <person name="Rege F."/>
            <person name="Reyes R."/>
            <person name="Rise C."/>
            <person name="Rogov P."/>
            <person name="Ross K."/>
            <person name="Ryan E."/>
            <person name="Settipalli S."/>
            <person name="Shea T."/>
            <person name="Sherpa N."/>
            <person name="Shi L."/>
            <person name="Shih D."/>
            <person name="Sparrow T."/>
            <person name="Spaulding J."/>
            <person name="Stalker J."/>
            <person name="Stange-Thomann N."/>
            <person name="Stavropoulos S."/>
            <person name="Stone C."/>
            <person name="Strader C."/>
            <person name="Tesfaye S."/>
            <person name="Thomson T."/>
            <person name="Thoulutsang Y."/>
            <person name="Thoulutsang D."/>
            <person name="Topham K."/>
            <person name="Topping I."/>
            <person name="Tsamla T."/>
            <person name="Vassiliev H."/>
            <person name="Vo A."/>
            <person name="Wangchuk T."/>
            <person name="Wangdi T."/>
            <person name="Weiand M."/>
            <person name="Wilkinson J."/>
            <person name="Wilson A."/>
            <person name="Yadav S."/>
            <person name="Young G."/>
            <person name="Yu Q."/>
            <person name="Zembek L."/>
            <person name="Zhong D."/>
            <person name="Zimmer A."/>
            <person name="Zwirko Z."/>
            <person name="Jaffe D.B."/>
            <person name="Alvarez P."/>
            <person name="Brockman W."/>
            <person name="Butler J."/>
            <person name="Chin C."/>
            <person name="Gnerre S."/>
            <person name="Grabherr M."/>
            <person name="Kleber M."/>
            <person name="Mauceli E."/>
            <person name="MacCallum I."/>
        </authorList>
    </citation>
    <scope>NUCLEOTIDE SEQUENCE [LARGE SCALE GENOMIC DNA]</scope>
    <source>
        <strain evidence="5">Tucson 15287-2541.00</strain>
    </source>
</reference>
<dbReference type="KEGG" id="dgr:6566192"/>
<dbReference type="InterPro" id="IPR009071">
    <property type="entry name" value="HMG_box_dom"/>
</dbReference>
<dbReference type="OrthoDB" id="4777606at2759"/>
<dbReference type="PhylomeDB" id="B4JMC5"/>